<dbReference type="GO" id="GO:0008270">
    <property type="term" value="F:zinc ion binding"/>
    <property type="evidence" value="ECO:0007669"/>
    <property type="project" value="UniProtKB-KW"/>
</dbReference>
<reference evidence="9 10" key="1">
    <citation type="journal article" date="2012" name="PLoS Pathog.">
        <title>Diverse lifestyles and strategies of plant pathogenesis encoded in the genomes of eighteen Dothideomycetes fungi.</title>
        <authorList>
            <person name="Ohm R.A."/>
            <person name="Feau N."/>
            <person name="Henrissat B."/>
            <person name="Schoch C.L."/>
            <person name="Horwitz B.A."/>
            <person name="Barry K.W."/>
            <person name="Condon B.J."/>
            <person name="Copeland A.C."/>
            <person name="Dhillon B."/>
            <person name="Glaser F."/>
            <person name="Hesse C.N."/>
            <person name="Kosti I."/>
            <person name="LaButti K."/>
            <person name="Lindquist E.A."/>
            <person name="Lucas S."/>
            <person name="Salamov A.A."/>
            <person name="Bradshaw R.E."/>
            <person name="Ciuffetti L."/>
            <person name="Hamelin R.C."/>
            <person name="Kema G.H.J."/>
            <person name="Lawrence C."/>
            <person name="Scott J.A."/>
            <person name="Spatafora J.W."/>
            <person name="Turgeon B.G."/>
            <person name="de Wit P.J.G.M."/>
            <person name="Zhong S."/>
            <person name="Goodwin S.B."/>
            <person name="Grigoriev I.V."/>
        </authorList>
    </citation>
    <scope>NUCLEOTIDE SEQUENCE [LARGE SCALE GENOMIC DNA]</scope>
    <source>
        <strain evidence="9 10">UAMH 10762</strain>
    </source>
</reference>
<dbReference type="OrthoDB" id="5863171at2759"/>
<dbReference type="InterPro" id="IPR011011">
    <property type="entry name" value="Znf_FYVE_PHD"/>
</dbReference>
<gene>
    <name evidence="9" type="ORF">BAUCODRAFT_125577</name>
</gene>
<protein>
    <recommendedName>
        <fullName evidence="8">PHD-type domain-containing protein</fullName>
    </recommendedName>
</protein>
<dbReference type="InterPro" id="IPR013083">
    <property type="entry name" value="Znf_RING/FYVE/PHD"/>
</dbReference>
<feature type="compositionally biased region" description="Basic residues" evidence="7">
    <location>
        <begin position="109"/>
        <end position="128"/>
    </location>
</feature>
<dbReference type="CDD" id="cd15502">
    <property type="entry name" value="PHD_Phf1p_Phf2p_like"/>
    <property type="match status" value="1"/>
</dbReference>
<dbReference type="PANTHER" id="PTHR12628:SF10">
    <property type="entry name" value="HOMEOBOX DOMAIN-CONTAINING PROTEIN"/>
    <property type="match status" value="1"/>
</dbReference>
<evidence type="ECO:0000256" key="4">
    <source>
        <dbReference type="ARBA" id="ARBA00022833"/>
    </source>
</evidence>
<dbReference type="GO" id="GO:0005634">
    <property type="term" value="C:nucleus"/>
    <property type="evidence" value="ECO:0007669"/>
    <property type="project" value="UniProtKB-SubCell"/>
</dbReference>
<keyword evidence="5" id="KW-0539">Nucleus</keyword>
<evidence type="ECO:0000256" key="6">
    <source>
        <dbReference type="PROSITE-ProRule" id="PRU00146"/>
    </source>
</evidence>
<dbReference type="GO" id="GO:0003677">
    <property type="term" value="F:DNA binding"/>
    <property type="evidence" value="ECO:0007669"/>
    <property type="project" value="TreeGrafter"/>
</dbReference>
<dbReference type="Gene3D" id="3.30.40.10">
    <property type="entry name" value="Zinc/RING finger domain, C3HC4 (zinc finger)"/>
    <property type="match status" value="1"/>
</dbReference>
<dbReference type="GO" id="GO:0003682">
    <property type="term" value="F:chromatin binding"/>
    <property type="evidence" value="ECO:0007669"/>
    <property type="project" value="TreeGrafter"/>
</dbReference>
<feature type="region of interest" description="Disordered" evidence="7">
    <location>
        <begin position="305"/>
        <end position="369"/>
    </location>
</feature>
<feature type="compositionally biased region" description="Polar residues" evidence="7">
    <location>
        <begin position="325"/>
        <end position="334"/>
    </location>
</feature>
<proteinExistence type="predicted"/>
<feature type="compositionally biased region" description="Basic and acidic residues" evidence="7">
    <location>
        <begin position="83"/>
        <end position="94"/>
    </location>
</feature>
<evidence type="ECO:0000313" key="10">
    <source>
        <dbReference type="Proteomes" id="UP000011761"/>
    </source>
</evidence>
<keyword evidence="4" id="KW-0862">Zinc</keyword>
<name>M2LEZ7_BAUPA</name>
<dbReference type="eggNOG" id="KOG4323">
    <property type="taxonomic scope" value="Eukaryota"/>
</dbReference>
<evidence type="ECO:0000256" key="3">
    <source>
        <dbReference type="ARBA" id="ARBA00022771"/>
    </source>
</evidence>
<evidence type="ECO:0000259" key="8">
    <source>
        <dbReference type="PROSITE" id="PS50016"/>
    </source>
</evidence>
<dbReference type="PROSITE" id="PS01359">
    <property type="entry name" value="ZF_PHD_1"/>
    <property type="match status" value="1"/>
</dbReference>
<evidence type="ECO:0000256" key="5">
    <source>
        <dbReference type="ARBA" id="ARBA00023242"/>
    </source>
</evidence>
<feature type="region of interest" description="Disordered" evidence="7">
    <location>
        <begin position="1"/>
        <end position="181"/>
    </location>
</feature>
<dbReference type="InterPro" id="IPR019787">
    <property type="entry name" value="Znf_PHD-finger"/>
</dbReference>
<feature type="compositionally biased region" description="Polar residues" evidence="7">
    <location>
        <begin position="146"/>
        <end position="157"/>
    </location>
</feature>
<dbReference type="PROSITE" id="PS50016">
    <property type="entry name" value="ZF_PHD_2"/>
    <property type="match status" value="1"/>
</dbReference>
<dbReference type="AlphaFoldDB" id="M2LEZ7"/>
<dbReference type="EMBL" id="KB445561">
    <property type="protein sequence ID" value="EMC92592.1"/>
    <property type="molecule type" value="Genomic_DNA"/>
</dbReference>
<dbReference type="GO" id="GO:0045814">
    <property type="term" value="P:negative regulation of gene expression, epigenetic"/>
    <property type="evidence" value="ECO:0007669"/>
    <property type="project" value="TreeGrafter"/>
</dbReference>
<dbReference type="HOGENOM" id="CLU_025079_0_0_1"/>
<keyword evidence="10" id="KW-1185">Reference proteome</keyword>
<feature type="domain" description="PHD-type" evidence="8">
    <location>
        <begin position="186"/>
        <end position="242"/>
    </location>
</feature>
<dbReference type="KEGG" id="bcom:BAUCODRAFT_125577"/>
<dbReference type="Pfam" id="PF00628">
    <property type="entry name" value="PHD"/>
    <property type="match status" value="1"/>
</dbReference>
<dbReference type="InterPro" id="IPR001965">
    <property type="entry name" value="Znf_PHD"/>
</dbReference>
<dbReference type="SUPFAM" id="SSF57903">
    <property type="entry name" value="FYVE/PHD zinc finger"/>
    <property type="match status" value="1"/>
</dbReference>
<evidence type="ECO:0000313" key="9">
    <source>
        <dbReference type="EMBL" id="EMC92592.1"/>
    </source>
</evidence>
<comment type="subcellular location">
    <subcellularLocation>
        <location evidence="1">Nucleus</location>
    </subcellularLocation>
</comment>
<dbReference type="Proteomes" id="UP000011761">
    <property type="component" value="Unassembled WGS sequence"/>
</dbReference>
<evidence type="ECO:0000256" key="1">
    <source>
        <dbReference type="ARBA" id="ARBA00004123"/>
    </source>
</evidence>
<dbReference type="STRING" id="717646.M2LEZ7"/>
<sequence>MAAHAVHLALNAEAGQSSSSGLSDPPPADAAEAVTPEASERVGPGSNSGLPQLTAPHGTLSVPTHVSYTDAATAKPPGQLDEGEQRDAEVKAESHNNTATPLTASRGSTRGRPRGRGRGGGRGGKRKREDREDGDSDSSEVYTPMATKTKSGRSIQKPSSFVPPPPAPSPITSNKRKRTYRRNPESAVCKVCLRGTSPASNMIVFCDGCNTPYHRFCHHPPIDPSVIDEVDKEWYCKQCEQERVLPVPESEIADFVAAGGASVEQRQRYFASLPQGMLVTLLTKATTLHPDLPLFAPNFHVRSTSSVQPGANGHAHPAPAQAHPTTSSYTQSNMPRAASQQASAGAQYAAPPAPRVEFPVPDGHPPNYPRPGYGLMSTLPRASEDLHWLVDEEDRYGVFSHFHQVDPRAATAGLNGGNG</sequence>
<dbReference type="GeneID" id="19107981"/>
<dbReference type="RefSeq" id="XP_007680009.1">
    <property type="nucleotide sequence ID" value="XM_007681819.1"/>
</dbReference>
<dbReference type="OMA" id="QCEQERV"/>
<keyword evidence="2" id="KW-0479">Metal-binding</keyword>
<feature type="compositionally biased region" description="Low complexity" evidence="7">
    <location>
        <begin position="308"/>
        <end position="324"/>
    </location>
</feature>
<dbReference type="PANTHER" id="PTHR12628">
    <property type="entry name" value="POLYCOMB-LIKE TRANSCRIPTION FACTOR"/>
    <property type="match status" value="1"/>
</dbReference>
<organism evidence="9 10">
    <name type="scientific">Baudoinia panamericana (strain UAMH 10762)</name>
    <name type="common">Angels' share fungus</name>
    <name type="synonym">Baudoinia compniacensis (strain UAMH 10762)</name>
    <dbReference type="NCBI Taxonomy" id="717646"/>
    <lineage>
        <taxon>Eukaryota</taxon>
        <taxon>Fungi</taxon>
        <taxon>Dikarya</taxon>
        <taxon>Ascomycota</taxon>
        <taxon>Pezizomycotina</taxon>
        <taxon>Dothideomycetes</taxon>
        <taxon>Dothideomycetidae</taxon>
        <taxon>Mycosphaerellales</taxon>
        <taxon>Teratosphaeriaceae</taxon>
        <taxon>Baudoinia</taxon>
    </lineage>
</organism>
<dbReference type="InterPro" id="IPR019786">
    <property type="entry name" value="Zinc_finger_PHD-type_CS"/>
</dbReference>
<feature type="compositionally biased region" description="Low complexity" evidence="7">
    <location>
        <begin position="337"/>
        <end position="350"/>
    </location>
</feature>
<accession>M2LEZ7</accession>
<evidence type="ECO:0000256" key="7">
    <source>
        <dbReference type="SAM" id="MobiDB-lite"/>
    </source>
</evidence>
<evidence type="ECO:0000256" key="2">
    <source>
        <dbReference type="ARBA" id="ARBA00022723"/>
    </source>
</evidence>
<keyword evidence="3 6" id="KW-0863">Zinc-finger</keyword>
<dbReference type="SMART" id="SM00249">
    <property type="entry name" value="PHD"/>
    <property type="match status" value="1"/>
</dbReference>